<evidence type="ECO:0000313" key="2">
    <source>
        <dbReference type="Proteomes" id="UP001231124"/>
    </source>
</evidence>
<protein>
    <recommendedName>
        <fullName evidence="3">Transcriptional regulator</fullName>
    </recommendedName>
</protein>
<proteinExistence type="predicted"/>
<organism evidence="1 2">
    <name type="scientific">Methylobacterium aerolatum</name>
    <dbReference type="NCBI Taxonomy" id="418708"/>
    <lineage>
        <taxon>Bacteria</taxon>
        <taxon>Pseudomonadati</taxon>
        <taxon>Pseudomonadota</taxon>
        <taxon>Alphaproteobacteria</taxon>
        <taxon>Hyphomicrobiales</taxon>
        <taxon>Methylobacteriaceae</taxon>
        <taxon>Methylobacterium</taxon>
    </lineage>
</organism>
<dbReference type="RefSeq" id="WP_238201849.1">
    <property type="nucleotide sequence ID" value="NZ_BPQE01000006.1"/>
</dbReference>
<evidence type="ECO:0008006" key="3">
    <source>
        <dbReference type="Google" id="ProtNLM"/>
    </source>
</evidence>
<evidence type="ECO:0000313" key="1">
    <source>
        <dbReference type="EMBL" id="MDQ0448763.1"/>
    </source>
</evidence>
<comment type="caution">
    <text evidence="1">The sequence shown here is derived from an EMBL/GenBank/DDBJ whole genome shotgun (WGS) entry which is preliminary data.</text>
</comment>
<dbReference type="Proteomes" id="UP001231124">
    <property type="component" value="Unassembled WGS sequence"/>
</dbReference>
<keyword evidence="2" id="KW-1185">Reference proteome</keyword>
<gene>
    <name evidence="1" type="ORF">QO012_003275</name>
</gene>
<sequence length="84" mass="9001">MPDDVSHPMEARRNASLARIADALGLPVSHFDPAADGKAQVDGTSKIRDDALLSLVRSYLQTVTPAARRDFVESVKALADDLPS</sequence>
<accession>A0ABU0I2D5</accession>
<dbReference type="EMBL" id="JAUSVP010000010">
    <property type="protein sequence ID" value="MDQ0448763.1"/>
    <property type="molecule type" value="Genomic_DNA"/>
</dbReference>
<name>A0ABU0I2D5_9HYPH</name>
<reference evidence="1 2" key="1">
    <citation type="submission" date="2023-07" db="EMBL/GenBank/DDBJ databases">
        <title>Genomic Encyclopedia of Type Strains, Phase IV (KMG-IV): sequencing the most valuable type-strain genomes for metagenomic binning, comparative biology and taxonomic classification.</title>
        <authorList>
            <person name="Goeker M."/>
        </authorList>
    </citation>
    <scope>NUCLEOTIDE SEQUENCE [LARGE SCALE GENOMIC DNA]</scope>
    <source>
        <strain evidence="1 2">DSM 19013</strain>
    </source>
</reference>